<organism evidence="3">
    <name type="scientific">marine sediment metagenome</name>
    <dbReference type="NCBI Taxonomy" id="412755"/>
    <lineage>
        <taxon>unclassified sequences</taxon>
        <taxon>metagenomes</taxon>
        <taxon>ecological metagenomes</taxon>
    </lineage>
</organism>
<accession>A0A0F9R7V3</accession>
<dbReference type="EMBL" id="LAZR01001392">
    <property type="protein sequence ID" value="KKN45402.1"/>
    <property type="molecule type" value="Genomic_DNA"/>
</dbReference>
<dbReference type="HAMAP" id="MF_00457">
    <property type="entry name" value="UPF0173"/>
    <property type="match status" value="1"/>
</dbReference>
<dbReference type="InterPro" id="IPR036866">
    <property type="entry name" value="RibonucZ/Hydroxyglut_hydro"/>
</dbReference>
<gene>
    <name evidence="3" type="ORF">LCGC14_0683430</name>
</gene>
<dbReference type="Pfam" id="PF12706">
    <property type="entry name" value="Lactamase_B_2"/>
    <property type="match status" value="1"/>
</dbReference>
<dbReference type="Gene3D" id="3.60.15.10">
    <property type="entry name" value="Ribonuclease Z/Hydroxyacylglutathione hydrolase-like"/>
    <property type="match status" value="1"/>
</dbReference>
<proteinExistence type="inferred from homology"/>
<evidence type="ECO:0000259" key="2">
    <source>
        <dbReference type="SMART" id="SM00849"/>
    </source>
</evidence>
<dbReference type="PANTHER" id="PTHR43546:SF3">
    <property type="entry name" value="UPF0173 METAL-DEPENDENT HYDROLASE MJ1163"/>
    <property type="match status" value="1"/>
</dbReference>
<evidence type="ECO:0000313" key="3">
    <source>
        <dbReference type="EMBL" id="KKN45402.1"/>
    </source>
</evidence>
<dbReference type="PANTHER" id="PTHR43546">
    <property type="entry name" value="UPF0173 METAL-DEPENDENT HYDROLASE MJ1163-RELATED"/>
    <property type="match status" value="1"/>
</dbReference>
<keyword evidence="1" id="KW-0378">Hydrolase</keyword>
<dbReference type="InterPro" id="IPR050114">
    <property type="entry name" value="UPF0173_UPF0282_UlaG_hydrolase"/>
</dbReference>
<comment type="caution">
    <text evidence="3">The sequence shown here is derived from an EMBL/GenBank/DDBJ whole genome shotgun (WGS) entry which is preliminary data.</text>
</comment>
<dbReference type="SUPFAM" id="SSF56281">
    <property type="entry name" value="Metallo-hydrolase/oxidoreductase"/>
    <property type="match status" value="1"/>
</dbReference>
<evidence type="ECO:0000256" key="1">
    <source>
        <dbReference type="ARBA" id="ARBA00022801"/>
    </source>
</evidence>
<sequence>MEITWLGHSGIKLQGSKTVYIDPFLTDNPVASITCDEISNADVVVVTHYHGDHLGDSFAICKKTGATLVAIHELAVDGEAEGITIEGMNIGGSVETRGVKIHMVQALHSAEKGDPAGVVIEMDGKTIYHAGDTGLTYDMKLIGEFFNPDLSFIPIGDRYTMGVPSAAKAVEFTQTKKVIPVHYHTFPLVSADPEEFKKRVGGKAEVIILKPGESYTL</sequence>
<protein>
    <recommendedName>
        <fullName evidence="2">Metallo-beta-lactamase domain-containing protein</fullName>
    </recommendedName>
</protein>
<dbReference type="InterPro" id="IPR001279">
    <property type="entry name" value="Metallo-B-lactamas"/>
</dbReference>
<name>A0A0F9R7V3_9ZZZZ</name>
<dbReference type="SMART" id="SM00849">
    <property type="entry name" value="Lactamase_B"/>
    <property type="match status" value="1"/>
</dbReference>
<reference evidence="3" key="1">
    <citation type="journal article" date="2015" name="Nature">
        <title>Complex archaea that bridge the gap between prokaryotes and eukaryotes.</title>
        <authorList>
            <person name="Spang A."/>
            <person name="Saw J.H."/>
            <person name="Jorgensen S.L."/>
            <person name="Zaremba-Niedzwiedzka K."/>
            <person name="Martijn J."/>
            <person name="Lind A.E."/>
            <person name="van Eijk R."/>
            <person name="Schleper C."/>
            <person name="Guy L."/>
            <person name="Ettema T.J."/>
        </authorList>
    </citation>
    <scope>NUCLEOTIDE SEQUENCE</scope>
</reference>
<dbReference type="InterPro" id="IPR022877">
    <property type="entry name" value="UPF0173"/>
</dbReference>
<dbReference type="GO" id="GO:0016787">
    <property type="term" value="F:hydrolase activity"/>
    <property type="evidence" value="ECO:0007669"/>
    <property type="project" value="UniProtKB-KW"/>
</dbReference>
<dbReference type="AlphaFoldDB" id="A0A0F9R7V3"/>
<feature type="domain" description="Metallo-beta-lactamase" evidence="2">
    <location>
        <begin position="7"/>
        <end position="182"/>
    </location>
</feature>
<dbReference type="NCBIfam" id="NF001911">
    <property type="entry name" value="PRK00685.1"/>
    <property type="match status" value="1"/>
</dbReference>